<feature type="domain" description="Tripartite ATP-independent periplasmic transporters DctQ component" evidence="10">
    <location>
        <begin position="22"/>
        <end position="150"/>
    </location>
</feature>
<dbReference type="Pfam" id="PF04290">
    <property type="entry name" value="DctQ"/>
    <property type="match status" value="1"/>
</dbReference>
<name>A0A0J9BCT4_9FIRM</name>
<dbReference type="GeneID" id="93162853"/>
<dbReference type="InterPro" id="IPR007387">
    <property type="entry name" value="TRAP_DctQ"/>
</dbReference>
<gene>
    <name evidence="11" type="ORF">HMPREF9470_00300</name>
</gene>
<evidence type="ECO:0000256" key="1">
    <source>
        <dbReference type="ARBA" id="ARBA00004429"/>
    </source>
</evidence>
<evidence type="ECO:0000313" key="12">
    <source>
        <dbReference type="Proteomes" id="UP000037392"/>
    </source>
</evidence>
<dbReference type="PANTHER" id="PTHR35011:SF11">
    <property type="entry name" value="TRAP TRANSPORTER SMALL PERMEASE PROTEIN"/>
    <property type="match status" value="1"/>
</dbReference>
<dbReference type="OrthoDB" id="49066at2"/>
<feature type="transmembrane region" description="Helical" evidence="9">
    <location>
        <begin position="126"/>
        <end position="147"/>
    </location>
</feature>
<dbReference type="GO" id="GO:0015740">
    <property type="term" value="P:C4-dicarboxylate transport"/>
    <property type="evidence" value="ECO:0007669"/>
    <property type="project" value="TreeGrafter"/>
</dbReference>
<evidence type="ECO:0000256" key="8">
    <source>
        <dbReference type="ARBA" id="ARBA00038436"/>
    </source>
</evidence>
<dbReference type="EMBL" id="ADLK01000056">
    <property type="protein sequence ID" value="KMW11013.1"/>
    <property type="molecule type" value="Genomic_DNA"/>
</dbReference>
<evidence type="ECO:0000256" key="3">
    <source>
        <dbReference type="ARBA" id="ARBA00022475"/>
    </source>
</evidence>
<comment type="caution">
    <text evidence="11">The sequence shown here is derived from an EMBL/GenBank/DDBJ whole genome shotgun (WGS) entry which is preliminary data.</text>
</comment>
<evidence type="ECO:0000313" key="11">
    <source>
        <dbReference type="EMBL" id="KMW11013.1"/>
    </source>
</evidence>
<keyword evidence="5 9" id="KW-0812">Transmembrane</keyword>
<organism evidence="11 12">
    <name type="scientific">[Clostridium] citroniae WAL-19142</name>
    <dbReference type="NCBI Taxonomy" id="742734"/>
    <lineage>
        <taxon>Bacteria</taxon>
        <taxon>Bacillati</taxon>
        <taxon>Bacillota</taxon>
        <taxon>Clostridia</taxon>
        <taxon>Lachnospirales</taxon>
        <taxon>Lachnospiraceae</taxon>
        <taxon>Enterocloster</taxon>
    </lineage>
</organism>
<feature type="transmembrane region" description="Helical" evidence="9">
    <location>
        <begin position="46"/>
        <end position="64"/>
    </location>
</feature>
<evidence type="ECO:0000256" key="5">
    <source>
        <dbReference type="ARBA" id="ARBA00022692"/>
    </source>
</evidence>
<feature type="transmembrane region" description="Helical" evidence="9">
    <location>
        <begin position="85"/>
        <end position="106"/>
    </location>
</feature>
<evidence type="ECO:0000256" key="6">
    <source>
        <dbReference type="ARBA" id="ARBA00022989"/>
    </source>
</evidence>
<accession>A0A0J9BCT4</accession>
<keyword evidence="6 9" id="KW-1133">Transmembrane helix</keyword>
<protein>
    <recommendedName>
        <fullName evidence="10">Tripartite ATP-independent periplasmic transporters DctQ component domain-containing protein</fullName>
    </recommendedName>
</protein>
<sequence length="167" mass="18895">MGTLKKIEKLVLDISILLFVVMLGIVLFQILVRNLFGKSFAQLEELAIIILPWFGFFCATYTLYRGNHVQIEYIYGKLPKTVRRVIFCLIQAVLLLLIGAICYYSFGLAMRQMKVVTPALGWPNGISYIGFPICSPLMAAPLVYNIYKIVCWPEEDGQGIDLLHKGD</sequence>
<dbReference type="GO" id="GO:0022857">
    <property type="term" value="F:transmembrane transporter activity"/>
    <property type="evidence" value="ECO:0007669"/>
    <property type="project" value="TreeGrafter"/>
</dbReference>
<comment type="similarity">
    <text evidence="8">Belongs to the TRAP transporter small permease family.</text>
</comment>
<evidence type="ECO:0000256" key="4">
    <source>
        <dbReference type="ARBA" id="ARBA00022519"/>
    </source>
</evidence>
<dbReference type="InterPro" id="IPR055348">
    <property type="entry name" value="DctQ"/>
</dbReference>
<feature type="transmembrane region" description="Helical" evidence="9">
    <location>
        <begin position="12"/>
        <end position="31"/>
    </location>
</feature>
<dbReference type="AlphaFoldDB" id="A0A0J9BCT4"/>
<keyword evidence="4" id="KW-0997">Cell inner membrane</keyword>
<proteinExistence type="inferred from homology"/>
<evidence type="ECO:0000256" key="9">
    <source>
        <dbReference type="SAM" id="Phobius"/>
    </source>
</evidence>
<evidence type="ECO:0000256" key="7">
    <source>
        <dbReference type="ARBA" id="ARBA00023136"/>
    </source>
</evidence>
<evidence type="ECO:0000256" key="2">
    <source>
        <dbReference type="ARBA" id="ARBA00022448"/>
    </source>
</evidence>
<dbReference type="Proteomes" id="UP000037392">
    <property type="component" value="Unassembled WGS sequence"/>
</dbReference>
<dbReference type="RefSeq" id="WP_007861714.1">
    <property type="nucleotide sequence ID" value="NZ_KQ235875.1"/>
</dbReference>
<keyword evidence="3" id="KW-1003">Cell membrane</keyword>
<keyword evidence="7 9" id="KW-0472">Membrane</keyword>
<dbReference type="PANTHER" id="PTHR35011">
    <property type="entry name" value="2,3-DIKETO-L-GULONATE TRAP TRANSPORTER SMALL PERMEASE PROTEIN YIAM"/>
    <property type="match status" value="1"/>
</dbReference>
<dbReference type="GO" id="GO:0005886">
    <property type="term" value="C:plasma membrane"/>
    <property type="evidence" value="ECO:0007669"/>
    <property type="project" value="UniProtKB-SubCell"/>
</dbReference>
<keyword evidence="2" id="KW-0813">Transport</keyword>
<dbReference type="PATRIC" id="fig|742734.4.peg.323"/>
<reference evidence="11 12" key="1">
    <citation type="submission" date="2011-04" db="EMBL/GenBank/DDBJ databases">
        <title>The Genome Sequence of Clostridium citroniae WAL-19142.</title>
        <authorList>
            <consortium name="The Broad Institute Genome Sequencing Platform"/>
            <person name="Earl A."/>
            <person name="Ward D."/>
            <person name="Feldgarden M."/>
            <person name="Gevers D."/>
            <person name="Warren Y.A."/>
            <person name="Tyrrell K.L."/>
            <person name="Citron D.M."/>
            <person name="Goldstein E.J."/>
            <person name="Daigneault M."/>
            <person name="Allen-Vercoe E."/>
            <person name="Young S.K."/>
            <person name="Zeng Q."/>
            <person name="Gargeya S."/>
            <person name="Fitzgerald M."/>
            <person name="Haas B."/>
            <person name="Abouelleil A."/>
            <person name="Alvarado L."/>
            <person name="Arachchi H.M."/>
            <person name="Berlin A."/>
            <person name="Brown A."/>
            <person name="Chapman S.B."/>
            <person name="Chen Z."/>
            <person name="Dunbar C."/>
            <person name="Freedman E."/>
            <person name="Gearin G."/>
            <person name="Gellesch M."/>
            <person name="Goldberg J."/>
            <person name="Griggs A."/>
            <person name="Gujja S."/>
            <person name="Heilman E.R."/>
            <person name="Heiman D."/>
            <person name="Howarth C."/>
            <person name="Larson L."/>
            <person name="Lui A."/>
            <person name="MacDonald P.J."/>
            <person name="Mehta T."/>
            <person name="Montmayeur A."/>
            <person name="Murphy C."/>
            <person name="Neiman D."/>
            <person name="Pearson M."/>
            <person name="Priest M."/>
            <person name="Roberts A."/>
            <person name="Saif S."/>
            <person name="Shea T."/>
            <person name="Shenoy N."/>
            <person name="Sisk P."/>
            <person name="Stolte C."/>
            <person name="Sykes S."/>
            <person name="White J."/>
            <person name="Yandava C."/>
            <person name="Wortman J."/>
            <person name="Nusbaum C."/>
            <person name="Birren B."/>
        </authorList>
    </citation>
    <scope>NUCLEOTIDE SEQUENCE [LARGE SCALE GENOMIC DNA]</scope>
    <source>
        <strain evidence="11 12">WAL-19142</strain>
    </source>
</reference>
<evidence type="ECO:0000259" key="10">
    <source>
        <dbReference type="Pfam" id="PF04290"/>
    </source>
</evidence>
<comment type="subcellular location">
    <subcellularLocation>
        <location evidence="1">Cell inner membrane</location>
        <topology evidence="1">Multi-pass membrane protein</topology>
    </subcellularLocation>
</comment>